<accession>A0A5J4X016</accession>
<dbReference type="OrthoDB" id="6600300at2759"/>
<gene>
    <name evidence="1" type="ORF">EZS28_003769</name>
</gene>
<organism evidence="1 2">
    <name type="scientific">Streblomastix strix</name>
    <dbReference type="NCBI Taxonomy" id="222440"/>
    <lineage>
        <taxon>Eukaryota</taxon>
        <taxon>Metamonada</taxon>
        <taxon>Preaxostyla</taxon>
        <taxon>Oxymonadida</taxon>
        <taxon>Streblomastigidae</taxon>
        <taxon>Streblomastix</taxon>
    </lineage>
</organism>
<sequence>MAKAFDMSMMHYTYGDNDSVTLAICGNPDAEERYRQKFKYIIKDQKFFDGNYPLFFGQYKQLLGVSYEAEGTACIAQAPNIHYIYNPLPNQNENDYNYCLKGIAIIVWKT</sequence>
<reference evidence="1 2" key="1">
    <citation type="submission" date="2019-03" db="EMBL/GenBank/DDBJ databases">
        <title>Single cell metagenomics reveals metabolic interactions within the superorganism composed of flagellate Streblomastix strix and complex community of Bacteroidetes bacteria on its surface.</title>
        <authorList>
            <person name="Treitli S.C."/>
            <person name="Kolisko M."/>
            <person name="Husnik F."/>
            <person name="Keeling P."/>
            <person name="Hampl V."/>
        </authorList>
    </citation>
    <scope>NUCLEOTIDE SEQUENCE [LARGE SCALE GENOMIC DNA]</scope>
    <source>
        <strain evidence="1">ST1C</strain>
    </source>
</reference>
<protein>
    <submittedName>
        <fullName evidence="1">Uncharacterized protein</fullName>
    </submittedName>
</protein>
<evidence type="ECO:0000313" key="1">
    <source>
        <dbReference type="EMBL" id="KAA6400698.1"/>
    </source>
</evidence>
<comment type="caution">
    <text evidence="1">The sequence shown here is derived from an EMBL/GenBank/DDBJ whole genome shotgun (WGS) entry which is preliminary data.</text>
</comment>
<name>A0A5J4X016_9EUKA</name>
<dbReference type="EMBL" id="SNRW01000517">
    <property type="protein sequence ID" value="KAA6400698.1"/>
    <property type="molecule type" value="Genomic_DNA"/>
</dbReference>
<evidence type="ECO:0000313" key="2">
    <source>
        <dbReference type="Proteomes" id="UP000324800"/>
    </source>
</evidence>
<proteinExistence type="predicted"/>
<dbReference type="Proteomes" id="UP000324800">
    <property type="component" value="Unassembled WGS sequence"/>
</dbReference>
<dbReference type="AlphaFoldDB" id="A0A5J4X016"/>